<name>A0A6C0JKF6_9ZZZZ</name>
<protein>
    <submittedName>
        <fullName evidence="1">Uncharacterized protein</fullName>
    </submittedName>
</protein>
<sequence>MAFVKEDDLYQNFVKHVQDYMFNNTNICKSLECKLHEQYNNKKLKQQTEKIENINKNIFIPTDSDSLFWCLYIIKNGLTNYTQLTNRNLIVEKKMKIEYVERLRKEKQLIKQYKFDTLTNSENMLANESRIDINTFLTLCVVGCLNIFFIKKNTYFELNMNDSNKIYIIKYISENDKYGFEETNKDNLDDFRNKYYKVDNLSKPIKSMSAYKTQELLDICNKLGIETNIASSNSVVNSENTAKTKSKKDLYESIIKYF</sequence>
<reference evidence="1" key="1">
    <citation type="journal article" date="2020" name="Nature">
        <title>Giant virus diversity and host interactions through global metagenomics.</title>
        <authorList>
            <person name="Schulz F."/>
            <person name="Roux S."/>
            <person name="Paez-Espino D."/>
            <person name="Jungbluth S."/>
            <person name="Walsh D.A."/>
            <person name="Denef V.J."/>
            <person name="McMahon K.D."/>
            <person name="Konstantinidis K.T."/>
            <person name="Eloe-Fadrosh E.A."/>
            <person name="Kyrpides N.C."/>
            <person name="Woyke T."/>
        </authorList>
    </citation>
    <scope>NUCLEOTIDE SEQUENCE</scope>
    <source>
        <strain evidence="1">GVMAG-M-3300027708-39</strain>
    </source>
</reference>
<evidence type="ECO:0000313" key="1">
    <source>
        <dbReference type="EMBL" id="QHU04104.1"/>
    </source>
</evidence>
<dbReference type="EMBL" id="MN740394">
    <property type="protein sequence ID" value="QHU04104.1"/>
    <property type="molecule type" value="Genomic_DNA"/>
</dbReference>
<dbReference type="AlphaFoldDB" id="A0A6C0JKF6"/>
<accession>A0A6C0JKF6</accession>
<organism evidence="1">
    <name type="scientific">viral metagenome</name>
    <dbReference type="NCBI Taxonomy" id="1070528"/>
    <lineage>
        <taxon>unclassified sequences</taxon>
        <taxon>metagenomes</taxon>
        <taxon>organismal metagenomes</taxon>
    </lineage>
</organism>
<proteinExistence type="predicted"/>